<dbReference type="Proteomes" id="UP000805193">
    <property type="component" value="Unassembled WGS sequence"/>
</dbReference>
<comment type="caution">
    <text evidence="1">The sequence shown here is derived from an EMBL/GenBank/DDBJ whole genome shotgun (WGS) entry which is preliminary data.</text>
</comment>
<name>A0AC60QWX9_IXOPE</name>
<proteinExistence type="predicted"/>
<reference evidence="1 2" key="1">
    <citation type="journal article" date="2020" name="Cell">
        <title>Large-Scale Comparative Analyses of Tick Genomes Elucidate Their Genetic Diversity and Vector Capacities.</title>
        <authorList>
            <consortium name="Tick Genome and Microbiome Consortium (TIGMIC)"/>
            <person name="Jia N."/>
            <person name="Wang J."/>
            <person name="Shi W."/>
            <person name="Du L."/>
            <person name="Sun Y."/>
            <person name="Zhan W."/>
            <person name="Jiang J.F."/>
            <person name="Wang Q."/>
            <person name="Zhang B."/>
            <person name="Ji P."/>
            <person name="Bell-Sakyi L."/>
            <person name="Cui X.M."/>
            <person name="Yuan T.T."/>
            <person name="Jiang B.G."/>
            <person name="Yang W.F."/>
            <person name="Lam T.T."/>
            <person name="Chang Q.C."/>
            <person name="Ding S.J."/>
            <person name="Wang X.J."/>
            <person name="Zhu J.G."/>
            <person name="Ruan X.D."/>
            <person name="Zhao L."/>
            <person name="Wei J.T."/>
            <person name="Ye R.Z."/>
            <person name="Que T.C."/>
            <person name="Du C.H."/>
            <person name="Zhou Y.H."/>
            <person name="Cheng J.X."/>
            <person name="Dai P.F."/>
            <person name="Guo W.B."/>
            <person name="Han X.H."/>
            <person name="Huang E.J."/>
            <person name="Li L.F."/>
            <person name="Wei W."/>
            <person name="Gao Y.C."/>
            <person name="Liu J.Z."/>
            <person name="Shao H.Z."/>
            <person name="Wang X."/>
            <person name="Wang C.C."/>
            <person name="Yang T.C."/>
            <person name="Huo Q.B."/>
            <person name="Li W."/>
            <person name="Chen H.Y."/>
            <person name="Chen S.E."/>
            <person name="Zhou L.G."/>
            <person name="Ni X.B."/>
            <person name="Tian J.H."/>
            <person name="Sheng Y."/>
            <person name="Liu T."/>
            <person name="Pan Y.S."/>
            <person name="Xia L.Y."/>
            <person name="Li J."/>
            <person name="Zhao F."/>
            <person name="Cao W.C."/>
        </authorList>
    </citation>
    <scope>NUCLEOTIDE SEQUENCE [LARGE SCALE GENOMIC DNA]</scope>
    <source>
        <strain evidence="1">Iper-2018</strain>
    </source>
</reference>
<dbReference type="EMBL" id="JABSTQ010004135">
    <property type="protein sequence ID" value="KAG0442900.1"/>
    <property type="molecule type" value="Genomic_DNA"/>
</dbReference>
<gene>
    <name evidence="1" type="ORF">HPB47_015499</name>
</gene>
<accession>A0AC60QWX9</accession>
<evidence type="ECO:0000313" key="2">
    <source>
        <dbReference type="Proteomes" id="UP000805193"/>
    </source>
</evidence>
<protein>
    <submittedName>
        <fullName evidence="1">Uncharacterized protein</fullName>
    </submittedName>
</protein>
<sequence length="139" mass="16323">MAKIQSFYDEISKFFLEFKVFHESLSIDESMVPPYYGHHSCKMFIRGKPIRFSYNIGMMCSPNGYPYAMEIYCGRKEKDDKTPLRLRVVSNMVSVLSSPEQHEVYFDNFFTSYGLLTKLADEGIERRGLYEKQELVVVR</sequence>
<keyword evidence="2" id="KW-1185">Reference proteome</keyword>
<organism evidence="1 2">
    <name type="scientific">Ixodes persulcatus</name>
    <name type="common">Taiga tick</name>
    <dbReference type="NCBI Taxonomy" id="34615"/>
    <lineage>
        <taxon>Eukaryota</taxon>
        <taxon>Metazoa</taxon>
        <taxon>Ecdysozoa</taxon>
        <taxon>Arthropoda</taxon>
        <taxon>Chelicerata</taxon>
        <taxon>Arachnida</taxon>
        <taxon>Acari</taxon>
        <taxon>Parasitiformes</taxon>
        <taxon>Ixodida</taxon>
        <taxon>Ixodoidea</taxon>
        <taxon>Ixodidae</taxon>
        <taxon>Ixodinae</taxon>
        <taxon>Ixodes</taxon>
    </lineage>
</organism>
<evidence type="ECO:0000313" key="1">
    <source>
        <dbReference type="EMBL" id="KAG0442900.1"/>
    </source>
</evidence>